<accession>A0A829HC89</accession>
<dbReference type="Proteomes" id="UP000014523">
    <property type="component" value="Unassembled WGS sequence"/>
</dbReference>
<proteinExistence type="predicted"/>
<protein>
    <submittedName>
        <fullName evidence="1">Uncharacterized protein</fullName>
    </submittedName>
</protein>
<sequence>MNEINITNEVTTHNSDFVVGDMVVSVCEGVIPNIFEVVEEEHGSYDEFIKCKPLGCKTGFIYFLAINEIRHASVSELSAQRRITKSAQALAEVS</sequence>
<evidence type="ECO:0000313" key="1">
    <source>
        <dbReference type="EMBL" id="EPF72580.1"/>
    </source>
</evidence>
<gene>
    <name evidence="1" type="ORF">F957_03716</name>
</gene>
<keyword evidence="2" id="KW-1185">Reference proteome</keyword>
<organism evidence="1 2">
    <name type="scientific">Acinetobacter gyllenbergii CIP 110306 = MTCC 11365</name>
    <dbReference type="NCBI Taxonomy" id="1217657"/>
    <lineage>
        <taxon>Bacteria</taxon>
        <taxon>Pseudomonadati</taxon>
        <taxon>Pseudomonadota</taxon>
        <taxon>Gammaproteobacteria</taxon>
        <taxon>Moraxellales</taxon>
        <taxon>Moraxellaceae</taxon>
        <taxon>Acinetobacter</taxon>
    </lineage>
</organism>
<comment type="caution">
    <text evidence="1">The sequence shown here is derived from an EMBL/GenBank/DDBJ whole genome shotgun (WGS) entry which is preliminary data.</text>
</comment>
<evidence type="ECO:0000313" key="2">
    <source>
        <dbReference type="Proteomes" id="UP000014523"/>
    </source>
</evidence>
<reference evidence="1 2" key="1">
    <citation type="submission" date="2013-06" db="EMBL/GenBank/DDBJ databases">
        <title>The Genome Sequence of Acinetobacter gyllenbergii CIP 110306.</title>
        <authorList>
            <consortium name="The Broad Institute Genome Sequencing Platform"/>
            <consortium name="The Broad Institute Genome Sequencing Center for Infectious Disease"/>
            <person name="Cerqueira G."/>
            <person name="Feldgarden M."/>
            <person name="Courvalin P."/>
            <person name="Perichon B."/>
            <person name="Grillot-Courvalin C."/>
            <person name="Clermont D."/>
            <person name="Rocha E."/>
            <person name="Yoon E.-J."/>
            <person name="Nemec A."/>
            <person name="Young S.K."/>
            <person name="Zeng Q."/>
            <person name="Gargeya S."/>
            <person name="Fitzgerald M."/>
            <person name="Abouelleil A."/>
            <person name="Alvarado L."/>
            <person name="Berlin A.M."/>
            <person name="Chapman S.B."/>
            <person name="Dewar J."/>
            <person name="Goldberg J."/>
            <person name="Griggs A."/>
            <person name="Gujja S."/>
            <person name="Hansen M."/>
            <person name="Howarth C."/>
            <person name="Imamovic A."/>
            <person name="Larimer J."/>
            <person name="McCowan C."/>
            <person name="Murphy C."/>
            <person name="Pearson M."/>
            <person name="Priest M."/>
            <person name="Roberts A."/>
            <person name="Saif S."/>
            <person name="Shea T."/>
            <person name="Sykes S."/>
            <person name="Wortman J."/>
            <person name="Nusbaum C."/>
            <person name="Birren B."/>
        </authorList>
    </citation>
    <scope>NUCLEOTIDE SEQUENCE [LARGE SCALE GENOMIC DNA]</scope>
    <source>
        <strain evidence="1 2">CIP 110306</strain>
    </source>
</reference>
<dbReference type="AlphaFoldDB" id="A0A829HC89"/>
<dbReference type="EMBL" id="ATGG01000049">
    <property type="protein sequence ID" value="EPF72580.1"/>
    <property type="molecule type" value="Genomic_DNA"/>
</dbReference>
<name>A0A829HC89_9GAMM</name>
<dbReference type="RefSeq" id="WP_016660608.1">
    <property type="nucleotide sequence ID" value="NZ_ASQH01000024.1"/>
</dbReference>